<reference evidence="1" key="2">
    <citation type="submission" date="2011-04" db="EMBL/GenBank/DDBJ databases">
        <authorList>
            <person name="Genoscope - CEA"/>
        </authorList>
    </citation>
    <scope>NUCLEOTIDE SEQUENCE</scope>
    <source>
        <strain evidence="1">R24</strain>
    </source>
</reference>
<reference evidence="1" key="1">
    <citation type="journal article" date="2011" name="PLoS ONE">
        <title>Ralstonia syzygii, the Blood Disease Bacterium and some Asian R. solanacearum strains form a single genomic species despite divergent lifestyles.</title>
        <authorList>
            <person name="Remenant B."/>
            <person name="de Cambiaire J.C."/>
            <person name="Cellier G."/>
            <person name="Jacobs J.M."/>
            <person name="Mangenot S."/>
            <person name="Barbe V."/>
            <person name="Lajus A."/>
            <person name="Vallenet D."/>
            <person name="Medigue C."/>
            <person name="Fegan M."/>
            <person name="Allen C."/>
            <person name="Prior P."/>
        </authorList>
    </citation>
    <scope>NUCLEOTIDE SEQUENCE</scope>
    <source>
        <strain evidence="1">R24</strain>
    </source>
</reference>
<protein>
    <submittedName>
        <fullName evidence="1">Uncharacterized protein</fullName>
    </submittedName>
</protein>
<sequence>MSAQPYLTIRAGCALIRIPATTHQSITIN</sequence>
<name>G3ACC4_9RALS</name>
<organism evidence="1">
    <name type="scientific">Ralstonia syzygii R24</name>
    <dbReference type="NCBI Taxonomy" id="907261"/>
    <lineage>
        <taxon>Bacteria</taxon>
        <taxon>Pseudomonadati</taxon>
        <taxon>Pseudomonadota</taxon>
        <taxon>Betaproteobacteria</taxon>
        <taxon>Burkholderiales</taxon>
        <taxon>Burkholderiaceae</taxon>
        <taxon>Ralstonia</taxon>
        <taxon>Ralstonia solanacearum species complex</taxon>
    </lineage>
</organism>
<accession>G3ACC4</accession>
<dbReference type="EMBL" id="FR854092">
    <property type="protein sequence ID" value="CCA87213.1"/>
    <property type="molecule type" value="Genomic_DNA"/>
</dbReference>
<evidence type="ECO:0000313" key="1">
    <source>
        <dbReference type="EMBL" id="CCA87213.1"/>
    </source>
</evidence>
<dbReference type="AlphaFoldDB" id="G3ACC4"/>
<gene>
    <name evidence="1" type="ORF">RALSY_mp30534</name>
</gene>
<proteinExistence type="predicted"/>